<protein>
    <submittedName>
        <fullName evidence="3">Winged helix-turn-helix domain-containing protein</fullName>
    </submittedName>
</protein>
<keyword evidence="4" id="KW-1185">Reference proteome</keyword>
<dbReference type="EMBL" id="JBHTLP010000045">
    <property type="protein sequence ID" value="MFD1145424.1"/>
    <property type="molecule type" value="Genomic_DNA"/>
</dbReference>
<proteinExistence type="predicted"/>
<accession>A0ABW3QMS0</accession>
<sequence length="107" mass="11708">MGHQPCRAIGCAGPFLLTSKLSQILEYSHLTNLKADAVIKKLFGVSYDPSQVGRLLKKAGWTRAPERSTKAATEGSSTKPTCRLTMARRNTSGAQKKRRLKSEPSCM</sequence>
<dbReference type="RefSeq" id="WP_379885746.1">
    <property type="nucleotide sequence ID" value="NZ_JBHTLP010000045.1"/>
</dbReference>
<dbReference type="Pfam" id="PF13592">
    <property type="entry name" value="HTH_33"/>
    <property type="match status" value="1"/>
</dbReference>
<organism evidence="3 4">
    <name type="scientific">Larkinella insperata</name>
    <dbReference type="NCBI Taxonomy" id="332158"/>
    <lineage>
        <taxon>Bacteria</taxon>
        <taxon>Pseudomonadati</taxon>
        <taxon>Bacteroidota</taxon>
        <taxon>Cytophagia</taxon>
        <taxon>Cytophagales</taxon>
        <taxon>Spirosomataceae</taxon>
        <taxon>Larkinella</taxon>
    </lineage>
</organism>
<evidence type="ECO:0000256" key="1">
    <source>
        <dbReference type="SAM" id="MobiDB-lite"/>
    </source>
</evidence>
<evidence type="ECO:0000259" key="2">
    <source>
        <dbReference type="Pfam" id="PF13592"/>
    </source>
</evidence>
<reference evidence="4" key="1">
    <citation type="journal article" date="2019" name="Int. J. Syst. Evol. Microbiol.">
        <title>The Global Catalogue of Microorganisms (GCM) 10K type strain sequencing project: providing services to taxonomists for standard genome sequencing and annotation.</title>
        <authorList>
            <consortium name="The Broad Institute Genomics Platform"/>
            <consortium name="The Broad Institute Genome Sequencing Center for Infectious Disease"/>
            <person name="Wu L."/>
            <person name="Ma J."/>
        </authorList>
    </citation>
    <scope>NUCLEOTIDE SEQUENCE [LARGE SCALE GENOMIC DNA]</scope>
    <source>
        <strain evidence="4">CCUG 55608</strain>
    </source>
</reference>
<comment type="caution">
    <text evidence="3">The sequence shown here is derived from an EMBL/GenBank/DDBJ whole genome shotgun (WGS) entry which is preliminary data.</text>
</comment>
<feature type="region of interest" description="Disordered" evidence="1">
    <location>
        <begin position="63"/>
        <end position="107"/>
    </location>
</feature>
<evidence type="ECO:0000313" key="3">
    <source>
        <dbReference type="EMBL" id="MFD1145424.1"/>
    </source>
</evidence>
<name>A0ABW3QMS0_9BACT</name>
<dbReference type="Proteomes" id="UP001597116">
    <property type="component" value="Unassembled WGS sequence"/>
</dbReference>
<evidence type="ECO:0000313" key="4">
    <source>
        <dbReference type="Proteomes" id="UP001597116"/>
    </source>
</evidence>
<dbReference type="InterPro" id="IPR025959">
    <property type="entry name" value="Winged_HTH_dom"/>
</dbReference>
<feature type="domain" description="Winged helix-turn helix" evidence="2">
    <location>
        <begin position="37"/>
        <end position="62"/>
    </location>
</feature>
<feature type="compositionally biased region" description="Polar residues" evidence="1">
    <location>
        <begin position="70"/>
        <end position="80"/>
    </location>
</feature>
<gene>
    <name evidence="3" type="ORF">ACFQ4C_30135</name>
</gene>